<accession>A0ABV8B611</accession>
<dbReference type="Proteomes" id="UP001595752">
    <property type="component" value="Unassembled WGS sequence"/>
</dbReference>
<dbReference type="EMBL" id="JBHRZT010000067">
    <property type="protein sequence ID" value="MFC3884790.1"/>
    <property type="molecule type" value="Genomic_DNA"/>
</dbReference>
<dbReference type="InterPro" id="IPR015422">
    <property type="entry name" value="PyrdxlP-dep_Trfase_small"/>
</dbReference>
<dbReference type="RefSeq" id="WP_377916606.1">
    <property type="nucleotide sequence ID" value="NZ_JBHRZT010000067.1"/>
</dbReference>
<dbReference type="PIRSF" id="PIRSF000390">
    <property type="entry name" value="PLP_StrS"/>
    <property type="match status" value="1"/>
</dbReference>
<comment type="similarity">
    <text evidence="1">Belongs to the DegT/DnrJ/EryC1 family.</text>
</comment>
<dbReference type="Pfam" id="PF01041">
    <property type="entry name" value="DegT_DnrJ_EryC1"/>
    <property type="match status" value="1"/>
</dbReference>
<dbReference type="InterPro" id="IPR015421">
    <property type="entry name" value="PyrdxlP-dep_Trfase_major"/>
</dbReference>
<dbReference type="GO" id="GO:0008483">
    <property type="term" value="F:transaminase activity"/>
    <property type="evidence" value="ECO:0007669"/>
    <property type="project" value="UniProtKB-KW"/>
</dbReference>
<comment type="caution">
    <text evidence="2">The sequence shown here is derived from an EMBL/GenBank/DDBJ whole genome shotgun (WGS) entry which is preliminary data.</text>
</comment>
<keyword evidence="3" id="KW-1185">Reference proteome</keyword>
<dbReference type="PANTHER" id="PTHR30244:SF34">
    <property type="entry name" value="DTDP-4-AMINO-4,6-DIDEOXYGALACTOSE TRANSAMINASE"/>
    <property type="match status" value="1"/>
</dbReference>
<keyword evidence="2" id="KW-0032">Aminotransferase</keyword>
<sequence length="388" mass="42964">MNMVKNKKRIYLSSPHMSDNEQAYIKDAFDTNWIAPLGPNVDAFEKELASHVGVKDAAAVSSGTAAIHLALRLLDVQAGDKVFCSSLTFVASANPIVYLGAEPVFIDSEPETWNMSPKALERALSDAAKEGKLPKAVIVVNLYGQSAQIDEILSVCEHYDVPVIEDAAESLGSRYKGKASGTFGKFGIYSFNGNKIITTSGGGMLVSNDVEALTKARFLATQARDPAPHYQHSEVGYNYRMSNILAGVGRAQLEVLEDRVEARRSIFERYYQELAYIPGIYFMPELEHTRSNRWLTTLTIEEKEAGLSVESLLQSLAEENIEARPVWKPLHMQPLFEGAAYYSHSESEHVSEQLFKTGICLPSGSNMTEEDQMRVIDCVKNSLRVIKV</sequence>
<gene>
    <name evidence="2" type="ORF">ACFOU2_15475</name>
</gene>
<dbReference type="Gene3D" id="3.90.1150.10">
    <property type="entry name" value="Aspartate Aminotransferase, domain 1"/>
    <property type="match status" value="1"/>
</dbReference>
<name>A0ABV8B611_9BACI</name>
<evidence type="ECO:0000256" key="1">
    <source>
        <dbReference type="RuleBase" id="RU004508"/>
    </source>
</evidence>
<organism evidence="2 3">
    <name type="scientific">Bacillus songklensis</name>
    <dbReference type="NCBI Taxonomy" id="1069116"/>
    <lineage>
        <taxon>Bacteria</taxon>
        <taxon>Bacillati</taxon>
        <taxon>Bacillota</taxon>
        <taxon>Bacilli</taxon>
        <taxon>Bacillales</taxon>
        <taxon>Bacillaceae</taxon>
        <taxon>Bacillus</taxon>
    </lineage>
</organism>
<dbReference type="SUPFAM" id="SSF53383">
    <property type="entry name" value="PLP-dependent transferases"/>
    <property type="match status" value="1"/>
</dbReference>
<dbReference type="PANTHER" id="PTHR30244">
    <property type="entry name" value="TRANSAMINASE"/>
    <property type="match status" value="1"/>
</dbReference>
<protein>
    <submittedName>
        <fullName evidence="2">DegT/DnrJ/EryC1/StrS family aminotransferase</fullName>
    </submittedName>
</protein>
<dbReference type="InterPro" id="IPR000653">
    <property type="entry name" value="DegT/StrS_aminotransferase"/>
</dbReference>
<dbReference type="Gene3D" id="3.40.640.10">
    <property type="entry name" value="Type I PLP-dependent aspartate aminotransferase-like (Major domain)"/>
    <property type="match status" value="1"/>
</dbReference>
<keyword evidence="2" id="KW-0808">Transferase</keyword>
<proteinExistence type="inferred from homology"/>
<evidence type="ECO:0000313" key="3">
    <source>
        <dbReference type="Proteomes" id="UP001595752"/>
    </source>
</evidence>
<dbReference type="InterPro" id="IPR015424">
    <property type="entry name" value="PyrdxlP-dep_Trfase"/>
</dbReference>
<dbReference type="CDD" id="cd00616">
    <property type="entry name" value="AHBA_syn"/>
    <property type="match status" value="1"/>
</dbReference>
<evidence type="ECO:0000313" key="2">
    <source>
        <dbReference type="EMBL" id="MFC3884790.1"/>
    </source>
</evidence>
<reference evidence="3" key="1">
    <citation type="journal article" date="2019" name="Int. J. Syst. Evol. Microbiol.">
        <title>The Global Catalogue of Microorganisms (GCM) 10K type strain sequencing project: providing services to taxonomists for standard genome sequencing and annotation.</title>
        <authorList>
            <consortium name="The Broad Institute Genomics Platform"/>
            <consortium name="The Broad Institute Genome Sequencing Center for Infectious Disease"/>
            <person name="Wu L."/>
            <person name="Ma J."/>
        </authorList>
    </citation>
    <scope>NUCLEOTIDE SEQUENCE [LARGE SCALE GENOMIC DNA]</scope>
    <source>
        <strain evidence="3">CCUG 61889</strain>
    </source>
</reference>
<keyword evidence="1" id="KW-0663">Pyridoxal phosphate</keyword>